<comment type="similarity">
    <text evidence="1">Belongs to the cytochrome P450 family.</text>
</comment>
<dbReference type="InterPro" id="IPR036396">
    <property type="entry name" value="Cyt_P450_sf"/>
</dbReference>
<evidence type="ECO:0000256" key="3">
    <source>
        <dbReference type="ARBA" id="ARBA00023004"/>
    </source>
</evidence>
<organism evidence="4 5">
    <name type="scientific">Thalictrum thalictroides</name>
    <name type="common">Rue-anemone</name>
    <name type="synonym">Anemone thalictroides</name>
    <dbReference type="NCBI Taxonomy" id="46969"/>
    <lineage>
        <taxon>Eukaryota</taxon>
        <taxon>Viridiplantae</taxon>
        <taxon>Streptophyta</taxon>
        <taxon>Embryophyta</taxon>
        <taxon>Tracheophyta</taxon>
        <taxon>Spermatophyta</taxon>
        <taxon>Magnoliopsida</taxon>
        <taxon>Ranunculales</taxon>
        <taxon>Ranunculaceae</taxon>
        <taxon>Thalictroideae</taxon>
        <taxon>Thalictrum</taxon>
    </lineage>
</organism>
<dbReference type="AlphaFoldDB" id="A0A7J6V965"/>
<dbReference type="GO" id="GO:0004497">
    <property type="term" value="F:monooxygenase activity"/>
    <property type="evidence" value="ECO:0007669"/>
    <property type="project" value="InterPro"/>
</dbReference>
<keyword evidence="2" id="KW-0479">Metal-binding</keyword>
<evidence type="ECO:0000256" key="2">
    <source>
        <dbReference type="ARBA" id="ARBA00022723"/>
    </source>
</evidence>
<name>A0A7J6V965_THATH</name>
<keyword evidence="3" id="KW-0408">Iron</keyword>
<dbReference type="GO" id="GO:0020037">
    <property type="term" value="F:heme binding"/>
    <property type="evidence" value="ECO:0007669"/>
    <property type="project" value="InterPro"/>
</dbReference>
<sequence>KFGADEGEKKVWKFITEFMDLVGVVNVADFIPWLSMVNNFNGLNARVDKNYKDFDCFLESVIEEHIDPKKKTKNNGEKIEDFVDILLGMENDSANRVPLARDNIKAMILNPRSSAMSLLHRPSSLDSPVKKNAALIASTVPLQRRHLTLNCDHVMKFCAYCFQEHEKLGLGSLEVTSIKESFNHISFFFPVLSETRSFERQLVYLPEFVRMMGALIVVAFKHEKNI</sequence>
<dbReference type="EMBL" id="JABWDY010035934">
    <property type="protein sequence ID" value="KAF5181634.1"/>
    <property type="molecule type" value="Genomic_DNA"/>
</dbReference>
<evidence type="ECO:0000313" key="5">
    <source>
        <dbReference type="Proteomes" id="UP000554482"/>
    </source>
</evidence>
<feature type="non-terminal residue" evidence="4">
    <location>
        <position position="1"/>
    </location>
</feature>
<dbReference type="GO" id="GO:0016705">
    <property type="term" value="F:oxidoreductase activity, acting on paired donors, with incorporation or reduction of molecular oxygen"/>
    <property type="evidence" value="ECO:0007669"/>
    <property type="project" value="InterPro"/>
</dbReference>
<dbReference type="PANTHER" id="PTHR47955:SF15">
    <property type="entry name" value="CYTOCHROME P450 71A2-LIKE"/>
    <property type="match status" value="1"/>
</dbReference>
<gene>
    <name evidence="4" type="ORF">FRX31_028779</name>
</gene>
<accession>A0A7J6V965</accession>
<proteinExistence type="inferred from homology"/>
<dbReference type="Gene3D" id="1.10.630.10">
    <property type="entry name" value="Cytochrome P450"/>
    <property type="match status" value="1"/>
</dbReference>
<dbReference type="OrthoDB" id="1470350at2759"/>
<keyword evidence="5" id="KW-1185">Reference proteome</keyword>
<protein>
    <submittedName>
        <fullName evidence="4">Cytochrome p450</fullName>
    </submittedName>
</protein>
<dbReference type="GO" id="GO:0005506">
    <property type="term" value="F:iron ion binding"/>
    <property type="evidence" value="ECO:0007669"/>
    <property type="project" value="InterPro"/>
</dbReference>
<dbReference type="SUPFAM" id="SSF48264">
    <property type="entry name" value="Cytochrome P450"/>
    <property type="match status" value="1"/>
</dbReference>
<evidence type="ECO:0000313" key="4">
    <source>
        <dbReference type="EMBL" id="KAF5181634.1"/>
    </source>
</evidence>
<dbReference type="Proteomes" id="UP000554482">
    <property type="component" value="Unassembled WGS sequence"/>
</dbReference>
<reference evidence="4 5" key="1">
    <citation type="submission" date="2020-06" db="EMBL/GenBank/DDBJ databases">
        <title>Transcriptomic and genomic resources for Thalictrum thalictroides and T. hernandezii: Facilitating candidate gene discovery in an emerging model plant lineage.</title>
        <authorList>
            <person name="Arias T."/>
            <person name="Riano-Pachon D.M."/>
            <person name="Di Stilio V.S."/>
        </authorList>
    </citation>
    <scope>NUCLEOTIDE SEQUENCE [LARGE SCALE GENOMIC DNA]</scope>
    <source>
        <strain evidence="5">cv. WT478/WT964</strain>
        <tissue evidence="4">Leaves</tissue>
    </source>
</reference>
<evidence type="ECO:0000256" key="1">
    <source>
        <dbReference type="ARBA" id="ARBA00010617"/>
    </source>
</evidence>
<comment type="caution">
    <text evidence="4">The sequence shown here is derived from an EMBL/GenBank/DDBJ whole genome shotgun (WGS) entry which is preliminary data.</text>
</comment>
<dbReference type="PANTHER" id="PTHR47955">
    <property type="entry name" value="CYTOCHROME P450 FAMILY 71 PROTEIN"/>
    <property type="match status" value="1"/>
</dbReference>